<dbReference type="InterPro" id="IPR027417">
    <property type="entry name" value="P-loop_NTPase"/>
</dbReference>
<proteinExistence type="predicted"/>
<dbReference type="PANTHER" id="PTHR48102">
    <property type="entry name" value="ATP-DEPENDENT CLP PROTEASE ATP-BINDING SUBUNIT CLPX-LIKE, MITOCHONDRIAL-RELATED"/>
    <property type="match status" value="1"/>
</dbReference>
<dbReference type="PANTHER" id="PTHR48102:SF7">
    <property type="entry name" value="ATP-DEPENDENT CLP PROTEASE ATP-BINDING SUBUNIT CLPX-LIKE, MITOCHONDRIAL"/>
    <property type="match status" value="1"/>
</dbReference>
<keyword evidence="1" id="KW-0547">Nucleotide-binding</keyword>
<feature type="region of interest" description="Disordered" evidence="3">
    <location>
        <begin position="377"/>
        <end position="413"/>
    </location>
</feature>
<dbReference type="InterPro" id="IPR050052">
    <property type="entry name" value="ATP-dep_Clp_protease_ClpX"/>
</dbReference>
<feature type="domain" description="AAA+ ATPase" evidence="4">
    <location>
        <begin position="424"/>
        <end position="576"/>
    </location>
</feature>
<dbReference type="Pfam" id="PF07724">
    <property type="entry name" value="AAA_2"/>
    <property type="match status" value="1"/>
</dbReference>
<feature type="compositionally biased region" description="Low complexity" evidence="3">
    <location>
        <begin position="256"/>
        <end position="274"/>
    </location>
</feature>
<accession>A0ABD3Q6B2</accession>
<evidence type="ECO:0000259" key="5">
    <source>
        <dbReference type="SMART" id="SM01086"/>
    </source>
</evidence>
<gene>
    <name evidence="6" type="ORF">ACHAWO_003245</name>
</gene>
<dbReference type="InterPro" id="IPR004487">
    <property type="entry name" value="Clp_protease_ATP-bd_su_ClpX"/>
</dbReference>
<dbReference type="InterPro" id="IPR003593">
    <property type="entry name" value="AAA+_ATPase"/>
</dbReference>
<organism evidence="6 7">
    <name type="scientific">Cyclotella atomus</name>
    <dbReference type="NCBI Taxonomy" id="382360"/>
    <lineage>
        <taxon>Eukaryota</taxon>
        <taxon>Sar</taxon>
        <taxon>Stramenopiles</taxon>
        <taxon>Ochrophyta</taxon>
        <taxon>Bacillariophyta</taxon>
        <taxon>Coscinodiscophyceae</taxon>
        <taxon>Thalassiosirophycidae</taxon>
        <taxon>Stephanodiscales</taxon>
        <taxon>Stephanodiscaceae</taxon>
        <taxon>Cyclotella</taxon>
    </lineage>
</organism>
<comment type="caution">
    <text evidence="6">The sequence shown here is derived from an EMBL/GenBank/DDBJ whole genome shotgun (WGS) entry which is preliminary data.</text>
</comment>
<dbReference type="FunFam" id="1.10.8.60:FF:000002">
    <property type="entry name" value="ATP-dependent Clp protease ATP-binding subunit ClpX"/>
    <property type="match status" value="1"/>
</dbReference>
<dbReference type="Gene3D" id="3.40.50.300">
    <property type="entry name" value="P-loop containing nucleotide triphosphate hydrolases"/>
    <property type="match status" value="1"/>
</dbReference>
<evidence type="ECO:0000259" key="4">
    <source>
        <dbReference type="SMART" id="SM00382"/>
    </source>
</evidence>
<keyword evidence="7" id="KW-1185">Reference proteome</keyword>
<keyword evidence="2" id="KW-0067">ATP-binding</keyword>
<evidence type="ECO:0000256" key="1">
    <source>
        <dbReference type="ARBA" id="ARBA00022741"/>
    </source>
</evidence>
<feature type="region of interest" description="Disordered" evidence="3">
    <location>
        <begin position="192"/>
        <end position="279"/>
    </location>
</feature>
<evidence type="ECO:0000313" key="6">
    <source>
        <dbReference type="EMBL" id="KAL3796089.1"/>
    </source>
</evidence>
<dbReference type="SUPFAM" id="SSF52540">
    <property type="entry name" value="P-loop containing nucleoside triphosphate hydrolases"/>
    <property type="match status" value="1"/>
</dbReference>
<reference evidence="6 7" key="1">
    <citation type="submission" date="2024-10" db="EMBL/GenBank/DDBJ databases">
        <title>Updated reference genomes for cyclostephanoid diatoms.</title>
        <authorList>
            <person name="Roberts W.R."/>
            <person name="Alverson A.J."/>
        </authorList>
    </citation>
    <scope>NUCLEOTIDE SEQUENCE [LARGE SCALE GENOMIC DNA]</scope>
    <source>
        <strain evidence="6 7">AJA010-31</strain>
    </source>
</reference>
<evidence type="ECO:0000256" key="2">
    <source>
        <dbReference type="ARBA" id="ARBA00022840"/>
    </source>
</evidence>
<dbReference type="Pfam" id="PF10431">
    <property type="entry name" value="ClpB_D2-small"/>
    <property type="match status" value="1"/>
</dbReference>
<protein>
    <submittedName>
        <fullName evidence="6">Uncharacterized protein</fullName>
    </submittedName>
</protein>
<dbReference type="EMBL" id="JALLPJ020000301">
    <property type="protein sequence ID" value="KAL3796089.1"/>
    <property type="molecule type" value="Genomic_DNA"/>
</dbReference>
<evidence type="ECO:0000256" key="3">
    <source>
        <dbReference type="SAM" id="MobiDB-lite"/>
    </source>
</evidence>
<dbReference type="AlphaFoldDB" id="A0ABD3Q6B2"/>
<feature type="compositionally biased region" description="Basic and acidic residues" evidence="3">
    <location>
        <begin position="192"/>
        <end position="206"/>
    </location>
</feature>
<dbReference type="SMART" id="SM01086">
    <property type="entry name" value="ClpB_D2-small"/>
    <property type="match status" value="1"/>
</dbReference>
<name>A0ABD3Q6B2_9STRA</name>
<dbReference type="CDD" id="cd19497">
    <property type="entry name" value="RecA-like_ClpX"/>
    <property type="match status" value="1"/>
</dbReference>
<dbReference type="InterPro" id="IPR003959">
    <property type="entry name" value="ATPase_AAA_core"/>
</dbReference>
<evidence type="ECO:0000313" key="7">
    <source>
        <dbReference type="Proteomes" id="UP001530400"/>
    </source>
</evidence>
<dbReference type="Gene3D" id="1.10.8.60">
    <property type="match status" value="1"/>
</dbReference>
<dbReference type="NCBIfam" id="TIGR00382">
    <property type="entry name" value="clpX"/>
    <property type="match status" value="1"/>
</dbReference>
<sequence>MIRQRLVQSSRLSLRRKCSLSKPPPSCCSPNSSTCLAPSSQMMSPLRYLHLQPLPLPAVAHCDYEEEDDYEETDTHFLSSSSHATNINMTSDTPRFLGNNYRISGTTTGNSSIGKGSGGGGIGGSGGSKHRCPKCGAFVTFQENNSGKSSQRTIQSCFYCAACSGWFLVQNGDGVSESGIREENSKYLTSKLGKEKEEDVAVKRGDGVQFVMQDVPDGHTRSASPTDKSPPRRPTNLLMDPPLDPRIDSITRHRVTSTSYNTSTTNSNHASSSSPQKLKLPTPKEIFEGLNEYVIGQHNVKIALSVGVHNHYKRLAVLEAQQHALQMQQDVVYRRQGHLGVDPSPSSEEGYNGDTVGFREASIADLNLAQFGRSSTIVTPPPPGDAAAAATAAESKTNATGADAKSISNPKHTIGPEVEDCELDKSNIIIIGPTGSGKTLLVKTLAKLIDVPLVIADATCLTQAGYVGEDVESILFKLYLESGQDLERCQRGIVYIDETDKIRKSGGNVSISRDVSGEGVQHALLKIVEGNVINVPKEPGRKNPRGDFIQIDTTNILFISGGAFAGLEKIINHRMDAASIGFGAKMKKNVEDFKVQGKYFDSAIPKDLISFGMIPEFIGRFPVIVSTKGLTEKSLVDILTLPKNSLIKQYTYQFAMNGIRFHATEGALKEVAKMAFGRGSGARGLRSITENMLMETMFVVPSMENVHTVYLDAEAVRGERKPILFKHDMTVEKYEKSLEEGKTWEEMEGVELVQLDNNDECYGEAA</sequence>
<feature type="compositionally biased region" description="Low complexity" evidence="3">
    <location>
        <begin position="385"/>
        <end position="400"/>
    </location>
</feature>
<dbReference type="InterPro" id="IPR019489">
    <property type="entry name" value="Clp_ATPase_C"/>
</dbReference>
<feature type="domain" description="Clp ATPase C-terminal" evidence="5">
    <location>
        <begin position="630"/>
        <end position="725"/>
    </location>
</feature>
<dbReference type="Proteomes" id="UP001530400">
    <property type="component" value="Unassembled WGS sequence"/>
</dbReference>
<dbReference type="SMART" id="SM00382">
    <property type="entry name" value="AAA"/>
    <property type="match status" value="1"/>
</dbReference>
<dbReference type="NCBIfam" id="NF003745">
    <property type="entry name" value="PRK05342.1"/>
    <property type="match status" value="1"/>
</dbReference>
<dbReference type="GO" id="GO:0005524">
    <property type="term" value="F:ATP binding"/>
    <property type="evidence" value="ECO:0007669"/>
    <property type="project" value="UniProtKB-KW"/>
</dbReference>